<proteinExistence type="predicted"/>
<sequence length="62" mass="6477">MGTNMHPSSALLGQNKDKSNDALPLDQLIGKADGFAGVFPAAQLYVTTLLYGSLTSHPSGCR</sequence>
<feature type="region of interest" description="Disordered" evidence="1">
    <location>
        <begin position="1"/>
        <end position="20"/>
    </location>
</feature>
<reference evidence="2" key="1">
    <citation type="submission" date="2018-02" db="EMBL/GenBank/DDBJ databases">
        <title>Rhizophora mucronata_Transcriptome.</title>
        <authorList>
            <person name="Meera S.P."/>
            <person name="Sreeshan A."/>
            <person name="Augustine A."/>
        </authorList>
    </citation>
    <scope>NUCLEOTIDE SEQUENCE</scope>
    <source>
        <tissue evidence="2">Leaf</tissue>
    </source>
</reference>
<evidence type="ECO:0000256" key="1">
    <source>
        <dbReference type="SAM" id="MobiDB-lite"/>
    </source>
</evidence>
<organism evidence="2">
    <name type="scientific">Rhizophora mucronata</name>
    <name type="common">Asiatic mangrove</name>
    <dbReference type="NCBI Taxonomy" id="61149"/>
    <lineage>
        <taxon>Eukaryota</taxon>
        <taxon>Viridiplantae</taxon>
        <taxon>Streptophyta</taxon>
        <taxon>Embryophyta</taxon>
        <taxon>Tracheophyta</taxon>
        <taxon>Spermatophyta</taxon>
        <taxon>Magnoliopsida</taxon>
        <taxon>eudicotyledons</taxon>
        <taxon>Gunneridae</taxon>
        <taxon>Pentapetalae</taxon>
        <taxon>rosids</taxon>
        <taxon>fabids</taxon>
        <taxon>Malpighiales</taxon>
        <taxon>Rhizophoraceae</taxon>
        <taxon>Rhizophora</taxon>
    </lineage>
</organism>
<accession>A0A2P2JC63</accession>
<dbReference type="AlphaFoldDB" id="A0A2P2JC63"/>
<evidence type="ECO:0000313" key="2">
    <source>
        <dbReference type="EMBL" id="MBW91048.1"/>
    </source>
</evidence>
<dbReference type="EMBL" id="GGEC01010565">
    <property type="protein sequence ID" value="MBW91048.1"/>
    <property type="molecule type" value="Transcribed_RNA"/>
</dbReference>
<name>A0A2P2JC63_RHIMU</name>
<protein>
    <submittedName>
        <fullName evidence="2">Uncharacterized protein</fullName>
    </submittedName>
</protein>